<dbReference type="AlphaFoldDB" id="A0A1I3YZ06"/>
<feature type="signal peptide" evidence="1">
    <location>
        <begin position="1"/>
        <end position="37"/>
    </location>
</feature>
<dbReference type="STRING" id="52441.SAMN05216302_10059"/>
<dbReference type="Proteomes" id="UP000199533">
    <property type="component" value="Unassembled WGS sequence"/>
</dbReference>
<reference evidence="3" key="1">
    <citation type="submission" date="2016-10" db="EMBL/GenBank/DDBJ databases">
        <authorList>
            <person name="Varghese N."/>
            <person name="Submissions S."/>
        </authorList>
    </citation>
    <scope>NUCLEOTIDE SEQUENCE [LARGE SCALE GENOMIC DNA]</scope>
    <source>
        <strain evidence="3">Nm69</strain>
    </source>
</reference>
<keyword evidence="1" id="KW-0732">Signal</keyword>
<dbReference type="SUPFAM" id="SSF56935">
    <property type="entry name" value="Porins"/>
    <property type="match status" value="1"/>
</dbReference>
<dbReference type="OrthoDB" id="197869at2"/>
<evidence type="ECO:0008006" key="4">
    <source>
        <dbReference type="Google" id="ProtNLM"/>
    </source>
</evidence>
<accession>A0A1I3YZ06</accession>
<evidence type="ECO:0000256" key="1">
    <source>
        <dbReference type="SAM" id="SignalP"/>
    </source>
</evidence>
<evidence type="ECO:0000313" key="3">
    <source>
        <dbReference type="Proteomes" id="UP000199533"/>
    </source>
</evidence>
<proteinExistence type="predicted"/>
<dbReference type="EMBL" id="FOSP01000005">
    <property type="protein sequence ID" value="SFK37087.1"/>
    <property type="molecule type" value="Genomic_DNA"/>
</dbReference>
<name>A0A1I3YZ06_9PROT</name>
<dbReference type="RefSeq" id="WP_090697482.1">
    <property type="nucleotide sequence ID" value="NZ_FOSP01000005.1"/>
</dbReference>
<evidence type="ECO:0000313" key="2">
    <source>
        <dbReference type="EMBL" id="SFK37087.1"/>
    </source>
</evidence>
<sequence length="442" mass="49966">MCSKSNNRLINVSLGPPNLALLALLTCLLGFSASAHAQEKKEDIHYKNNNAATSNWPTVKGMWDNFQIQGFASQAFIATSDNDVFGNTDQGGSFGFTEVGLNALFRPLPRLQLSGQMLSRRAGEGGTAGEPRLDFGFLDYRLFSHETHQFGIRVGRLKNPFGFYNDTRDVAFTRPSILLPQSIYFDRTRNLGLSGDSVQLYGETSHPTIGNFSVQFGVWRPLVKDRETEFAIFGGSPQGKLTSETSIIGRGIYESHDSRLRLAISGIWLNVDYKPGMMDSLTPGAFSFSPIYLSAQYNAERWSLTAEYALRRLNFNNFGDPRFDEQANNTTGESFYFQGVYRFNHKWEALLRYDVYYADRNDRDGSEFVQWRQDRGFRSAPAHSRFAKDITVGLRWNITPQIMARLEYHHVNGTGWLSGLDNTPGSTVKEWDLFAAQLSFRF</sequence>
<gene>
    <name evidence="2" type="ORF">SAMN05216302_10059</name>
</gene>
<feature type="chain" id="PRO_5011796339" description="Phosphate-selective porin O and P" evidence="1">
    <location>
        <begin position="38"/>
        <end position="442"/>
    </location>
</feature>
<keyword evidence="3" id="KW-1185">Reference proteome</keyword>
<protein>
    <recommendedName>
        <fullName evidence="4">Phosphate-selective porin O and P</fullName>
    </recommendedName>
</protein>
<organism evidence="2 3">
    <name type="scientific">Nitrosomonas aestuarii</name>
    <dbReference type="NCBI Taxonomy" id="52441"/>
    <lineage>
        <taxon>Bacteria</taxon>
        <taxon>Pseudomonadati</taxon>
        <taxon>Pseudomonadota</taxon>
        <taxon>Betaproteobacteria</taxon>
        <taxon>Nitrosomonadales</taxon>
        <taxon>Nitrosomonadaceae</taxon>
        <taxon>Nitrosomonas</taxon>
    </lineage>
</organism>